<evidence type="ECO:0000256" key="7">
    <source>
        <dbReference type="ARBA" id="ARBA00022801"/>
    </source>
</evidence>
<evidence type="ECO:0000256" key="8">
    <source>
        <dbReference type="ARBA" id="ARBA00022833"/>
    </source>
</evidence>
<dbReference type="Gene3D" id="3.30.40.10">
    <property type="entry name" value="Zinc/RING finger domain, C3HC4 (zinc finger)"/>
    <property type="match status" value="1"/>
</dbReference>
<feature type="region of interest" description="Disordered" evidence="11">
    <location>
        <begin position="557"/>
        <end position="669"/>
    </location>
</feature>
<evidence type="ECO:0000256" key="3">
    <source>
        <dbReference type="ARBA" id="ARBA00012759"/>
    </source>
</evidence>
<proteinExistence type="inferred from homology"/>
<dbReference type="GO" id="GO:0016579">
    <property type="term" value="P:protein deubiquitination"/>
    <property type="evidence" value="ECO:0007669"/>
    <property type="project" value="InterPro"/>
</dbReference>
<evidence type="ECO:0000256" key="11">
    <source>
        <dbReference type="SAM" id="MobiDB-lite"/>
    </source>
</evidence>
<dbReference type="InterPro" id="IPR028889">
    <property type="entry name" value="USP"/>
</dbReference>
<dbReference type="SMART" id="SM00290">
    <property type="entry name" value="ZnF_UBP"/>
    <property type="match status" value="1"/>
</dbReference>
<evidence type="ECO:0000313" key="14">
    <source>
        <dbReference type="EMBL" id="KNC24899.1"/>
    </source>
</evidence>
<evidence type="ECO:0000259" key="13">
    <source>
        <dbReference type="PROSITE" id="PS50271"/>
    </source>
</evidence>
<dbReference type="PANTHER" id="PTHR24006">
    <property type="entry name" value="UBIQUITIN CARBOXYL-TERMINAL HYDROLASE"/>
    <property type="match status" value="1"/>
</dbReference>
<evidence type="ECO:0000256" key="10">
    <source>
        <dbReference type="SAM" id="Coils"/>
    </source>
</evidence>
<name>A0A0L0C0D8_LUCCU</name>
<dbReference type="OrthoDB" id="2020758at2759"/>
<dbReference type="Pfam" id="PF00443">
    <property type="entry name" value="UCH"/>
    <property type="match status" value="1"/>
</dbReference>
<keyword evidence="15" id="KW-1185">Reference proteome</keyword>
<evidence type="ECO:0000256" key="6">
    <source>
        <dbReference type="ARBA" id="ARBA00022771"/>
    </source>
</evidence>
<feature type="region of interest" description="Disordered" evidence="11">
    <location>
        <begin position="968"/>
        <end position="1018"/>
    </location>
</feature>
<dbReference type="EC" id="3.4.19.12" evidence="3"/>
<feature type="compositionally biased region" description="Basic and acidic residues" evidence="11">
    <location>
        <begin position="619"/>
        <end position="632"/>
    </location>
</feature>
<feature type="domain" description="UBP-type" evidence="13">
    <location>
        <begin position="28"/>
        <end position="159"/>
    </location>
</feature>
<dbReference type="InterPro" id="IPR013083">
    <property type="entry name" value="Znf_RING/FYVE/PHD"/>
</dbReference>
<dbReference type="InterPro" id="IPR001394">
    <property type="entry name" value="Peptidase_C19_UCH"/>
</dbReference>
<dbReference type="OMA" id="MAAGHYV"/>
<dbReference type="PROSITE" id="PS00973">
    <property type="entry name" value="USP_2"/>
    <property type="match status" value="1"/>
</dbReference>
<sequence length="1059" mass="115614">MVKNYQEWNDASSSDSSDEKANPTGASRSCDHVKKAVDSTKLRKLLKTTGLVFECVQCQKWGVTSAAAEASETAESPGAFEYDNTLWLCLRCGTQLCGRSKNKHALKHFKTPHSDSHALAMNTRSFEIWCYECDNEVKADSRKNLLECVEFVKGLAQKPPVAAANMENIENKILSTFESLKPLLSSEESSTNSLAVSGNKTAIPLPPPPLPPIPGMAKRVNEPLVTYSNYNSLPVLSTGPASAATKPAVTEQLPRVRGLTNLGNTCFFNAVMQCLAQTPYLLDVLKESAEAGEEFTLPGGTFKSKDDEVLELPPIKGSLSAWGGLTAALAQTLEELQSGGGVFNPSKLFHKLCAKCPQFQGGDQHDSHELLRHLLESVRSEDLKRYQRVILQNLGYKDQDINSVSEDMKQKCKIYGNQAADRILRPEQVFRGFLVSTLTCQDCYNVSSRHEYFLDMSLPVSVEKSQPPQIRRKTSPDNANSFYLHPAPNNSSPSGPTKAQLKKEQKKAKRAAKHQHTKLVQKQMLNEITGGERGDGGDAKADDSTSSAVLIGCATREEAGSQNATTWSNSSSSAEQSDADVEDNLVDDNDKCSKPLNTSSNNGTTNDPNGNNQVATSPVEKRGDSPENMDKDSLDEDENDSGIATSPANAGASFPPSSASNSETNGDTIAAESAGTNSVLSLGLSEKGANIVRQLTLNDLNATTTTSSNSTNDTVPTLTNGEVKLNDNEEQVAKTLNELNLTNDDNEDNKLEEQKKAARAKARRVRTQSYSDWSTTIAPRYQCEDGECSVQSCLNNFTAVELMTGNNKVGCESCTKRINGDDPKAKTVNTNATKQFLISSPPAVLILHLKRFQLGLRCSFRKLTRPVSFPMILDIAPFCGSKVKNLPNIDRKQKKLLYALYGVVEHSGNMYGGHYTAYVKVRSKLSSDDKRWKFIPQGSKAELDQDDEQRKKLEELLAREKARDLRMKAANDSDDFSTSCTSSDSSNTSSSSEPEESSSTPQSPAHDSTAGAAGGYEEASNVQMPLGKWYYVSDSRVTDASESEVLNAQAYLLFYERIY</sequence>
<comment type="similarity">
    <text evidence="2">Belongs to the peptidase C19 family.</text>
</comment>
<dbReference type="CDD" id="cd02667">
    <property type="entry name" value="Peptidase_C19K"/>
    <property type="match status" value="1"/>
</dbReference>
<keyword evidence="4" id="KW-0645">Protease</keyword>
<feature type="compositionally biased region" description="Polar residues" evidence="11">
    <location>
        <begin position="488"/>
        <end position="497"/>
    </location>
</feature>
<protein>
    <recommendedName>
        <fullName evidence="3">ubiquitinyl hydrolase 1</fullName>
        <ecNumber evidence="3">3.4.19.12</ecNumber>
    </recommendedName>
</protein>
<keyword evidence="8" id="KW-0862">Zinc</keyword>
<evidence type="ECO:0000313" key="15">
    <source>
        <dbReference type="Proteomes" id="UP000037069"/>
    </source>
</evidence>
<dbReference type="GO" id="GO:0005829">
    <property type="term" value="C:cytosol"/>
    <property type="evidence" value="ECO:0007669"/>
    <property type="project" value="TreeGrafter"/>
</dbReference>
<dbReference type="GO" id="GO:0005634">
    <property type="term" value="C:nucleus"/>
    <property type="evidence" value="ECO:0007669"/>
    <property type="project" value="TreeGrafter"/>
</dbReference>
<dbReference type="PROSITE" id="PS50271">
    <property type="entry name" value="ZF_UBP"/>
    <property type="match status" value="1"/>
</dbReference>
<evidence type="ECO:0000256" key="4">
    <source>
        <dbReference type="ARBA" id="ARBA00022670"/>
    </source>
</evidence>
<dbReference type="FunFam" id="3.90.70.10:FF:000129">
    <property type="entry name" value="Ubiquitinyl hydrolase 1"/>
    <property type="match status" value="1"/>
</dbReference>
<dbReference type="Gene3D" id="3.90.70.10">
    <property type="entry name" value="Cysteine proteinases"/>
    <property type="match status" value="2"/>
</dbReference>
<feature type="domain" description="USP" evidence="12">
    <location>
        <begin position="257"/>
        <end position="1058"/>
    </location>
</feature>
<dbReference type="PANTHER" id="PTHR24006:SF781">
    <property type="entry name" value="LD34905P"/>
    <property type="match status" value="1"/>
</dbReference>
<feature type="region of interest" description="Disordered" evidence="11">
    <location>
        <begin position="463"/>
        <end position="545"/>
    </location>
</feature>
<feature type="compositionally biased region" description="Basic and acidic residues" evidence="11">
    <location>
        <begin position="530"/>
        <end position="543"/>
    </location>
</feature>
<dbReference type="PROSITE" id="PS50235">
    <property type="entry name" value="USP_3"/>
    <property type="match status" value="1"/>
</dbReference>
<accession>A0A0L0C0D8</accession>
<dbReference type="SUPFAM" id="SSF57850">
    <property type="entry name" value="RING/U-box"/>
    <property type="match status" value="1"/>
</dbReference>
<dbReference type="STRING" id="7375.A0A0L0C0D8"/>
<dbReference type="AlphaFoldDB" id="A0A0L0C0D8"/>
<dbReference type="InterPro" id="IPR001607">
    <property type="entry name" value="Znf_UBP"/>
</dbReference>
<gene>
    <name evidence="14" type="ORF">FF38_02992</name>
</gene>
<evidence type="ECO:0000259" key="12">
    <source>
        <dbReference type="PROSITE" id="PS50235"/>
    </source>
</evidence>
<dbReference type="InterPro" id="IPR038765">
    <property type="entry name" value="Papain-like_cys_pep_sf"/>
</dbReference>
<dbReference type="PROSITE" id="PS00972">
    <property type="entry name" value="USP_1"/>
    <property type="match status" value="1"/>
</dbReference>
<evidence type="ECO:0000256" key="5">
    <source>
        <dbReference type="ARBA" id="ARBA00022723"/>
    </source>
</evidence>
<dbReference type="GO" id="GO:0008270">
    <property type="term" value="F:zinc ion binding"/>
    <property type="evidence" value="ECO:0007669"/>
    <property type="project" value="UniProtKB-KW"/>
</dbReference>
<dbReference type="InterPro" id="IPR050164">
    <property type="entry name" value="Peptidase_C19"/>
</dbReference>
<keyword evidence="7" id="KW-0378">Hydrolase</keyword>
<dbReference type="GO" id="GO:0006508">
    <property type="term" value="P:proteolysis"/>
    <property type="evidence" value="ECO:0007669"/>
    <property type="project" value="UniProtKB-KW"/>
</dbReference>
<dbReference type="InterPro" id="IPR018200">
    <property type="entry name" value="USP_CS"/>
</dbReference>
<feature type="compositionally biased region" description="Acidic residues" evidence="11">
    <location>
        <begin position="577"/>
        <end position="587"/>
    </location>
</feature>
<dbReference type="Proteomes" id="UP000037069">
    <property type="component" value="Unassembled WGS sequence"/>
</dbReference>
<keyword evidence="10" id="KW-0175">Coiled coil</keyword>
<feature type="compositionally biased region" description="Low complexity" evidence="11">
    <location>
        <begin position="597"/>
        <end position="612"/>
    </location>
</feature>
<dbReference type="GO" id="GO:0004843">
    <property type="term" value="F:cysteine-type deubiquitinase activity"/>
    <property type="evidence" value="ECO:0007669"/>
    <property type="project" value="UniProtKB-EC"/>
</dbReference>
<organism evidence="14 15">
    <name type="scientific">Lucilia cuprina</name>
    <name type="common">Green bottle fly</name>
    <name type="synonym">Australian sheep blowfly</name>
    <dbReference type="NCBI Taxonomy" id="7375"/>
    <lineage>
        <taxon>Eukaryota</taxon>
        <taxon>Metazoa</taxon>
        <taxon>Ecdysozoa</taxon>
        <taxon>Arthropoda</taxon>
        <taxon>Hexapoda</taxon>
        <taxon>Insecta</taxon>
        <taxon>Pterygota</taxon>
        <taxon>Neoptera</taxon>
        <taxon>Endopterygota</taxon>
        <taxon>Diptera</taxon>
        <taxon>Brachycera</taxon>
        <taxon>Muscomorpha</taxon>
        <taxon>Oestroidea</taxon>
        <taxon>Calliphoridae</taxon>
        <taxon>Luciliinae</taxon>
        <taxon>Lucilia</taxon>
    </lineage>
</organism>
<dbReference type="SUPFAM" id="SSF54001">
    <property type="entry name" value="Cysteine proteinases"/>
    <property type="match status" value="1"/>
</dbReference>
<evidence type="ECO:0000256" key="2">
    <source>
        <dbReference type="ARBA" id="ARBA00009085"/>
    </source>
</evidence>
<dbReference type="Pfam" id="PF02148">
    <property type="entry name" value="zf-UBP"/>
    <property type="match status" value="1"/>
</dbReference>
<feature type="compositionally biased region" description="Basic residues" evidence="11">
    <location>
        <begin position="504"/>
        <end position="519"/>
    </location>
</feature>
<feature type="compositionally biased region" description="Polar residues" evidence="11">
    <location>
        <begin position="1"/>
        <end position="11"/>
    </location>
</feature>
<feature type="compositionally biased region" description="Low complexity" evidence="11">
    <location>
        <begin position="976"/>
        <end position="1004"/>
    </location>
</feature>
<comment type="catalytic activity">
    <reaction evidence="1">
        <text>Thiol-dependent hydrolysis of ester, thioester, amide, peptide and isopeptide bonds formed by the C-terminal Gly of ubiquitin (a 76-residue protein attached to proteins as an intracellular targeting signal).</text>
        <dbReference type="EC" id="3.4.19.12"/>
    </reaction>
</comment>
<dbReference type="EMBL" id="JRES01001167">
    <property type="protein sequence ID" value="KNC24899.1"/>
    <property type="molecule type" value="Genomic_DNA"/>
</dbReference>
<feature type="compositionally biased region" description="Polar residues" evidence="11">
    <location>
        <begin position="655"/>
        <end position="667"/>
    </location>
</feature>
<comment type="caution">
    <text evidence="14">The sequence shown here is derived from an EMBL/GenBank/DDBJ whole genome shotgun (WGS) entry which is preliminary data.</text>
</comment>
<evidence type="ECO:0000256" key="1">
    <source>
        <dbReference type="ARBA" id="ARBA00000707"/>
    </source>
</evidence>
<keyword evidence="6 9" id="KW-0863">Zinc-finger</keyword>
<feature type="compositionally biased region" description="Low complexity" evidence="11">
    <location>
        <begin position="561"/>
        <end position="576"/>
    </location>
</feature>
<feature type="region of interest" description="Disordered" evidence="11">
    <location>
        <begin position="1"/>
        <end position="30"/>
    </location>
</feature>
<reference evidence="14 15" key="1">
    <citation type="journal article" date="2015" name="Nat. Commun.">
        <title>Lucilia cuprina genome unlocks parasitic fly biology to underpin future interventions.</title>
        <authorList>
            <person name="Anstead C.A."/>
            <person name="Korhonen P.K."/>
            <person name="Young N.D."/>
            <person name="Hall R.S."/>
            <person name="Jex A.R."/>
            <person name="Murali S.C."/>
            <person name="Hughes D.S."/>
            <person name="Lee S.F."/>
            <person name="Perry T."/>
            <person name="Stroehlein A.J."/>
            <person name="Ansell B.R."/>
            <person name="Breugelmans B."/>
            <person name="Hofmann A."/>
            <person name="Qu J."/>
            <person name="Dugan S."/>
            <person name="Lee S.L."/>
            <person name="Chao H."/>
            <person name="Dinh H."/>
            <person name="Han Y."/>
            <person name="Doddapaneni H.V."/>
            <person name="Worley K.C."/>
            <person name="Muzny D.M."/>
            <person name="Ioannidis P."/>
            <person name="Waterhouse R.M."/>
            <person name="Zdobnov E.M."/>
            <person name="James P.J."/>
            <person name="Bagnall N.H."/>
            <person name="Kotze A.C."/>
            <person name="Gibbs R.A."/>
            <person name="Richards S."/>
            <person name="Batterham P."/>
            <person name="Gasser R.B."/>
        </authorList>
    </citation>
    <scope>NUCLEOTIDE SEQUENCE [LARGE SCALE GENOMIC DNA]</scope>
    <source>
        <strain evidence="14 15">LS</strain>
        <tissue evidence="14">Full body</tissue>
    </source>
</reference>
<evidence type="ECO:0000256" key="9">
    <source>
        <dbReference type="PROSITE-ProRule" id="PRU00502"/>
    </source>
</evidence>
<keyword evidence="5" id="KW-0479">Metal-binding</keyword>
<feature type="coiled-coil region" evidence="10">
    <location>
        <begin position="725"/>
        <end position="768"/>
    </location>
</feature>